<evidence type="ECO:0000256" key="1">
    <source>
        <dbReference type="SAM" id="Phobius"/>
    </source>
</evidence>
<reference evidence="2 3" key="1">
    <citation type="journal article" date="2016" name="Nat. Commun.">
        <title>Thousands of microbial genomes shed light on interconnected biogeochemical processes in an aquifer system.</title>
        <authorList>
            <person name="Anantharaman K."/>
            <person name="Brown C.T."/>
            <person name="Hug L.A."/>
            <person name="Sharon I."/>
            <person name="Castelle C.J."/>
            <person name="Probst A.J."/>
            <person name="Thomas B.C."/>
            <person name="Singh A."/>
            <person name="Wilkins M.J."/>
            <person name="Karaoz U."/>
            <person name="Brodie E.L."/>
            <person name="Williams K.H."/>
            <person name="Hubbard S.S."/>
            <person name="Banfield J.F."/>
        </authorList>
    </citation>
    <scope>NUCLEOTIDE SEQUENCE [LARGE SCALE GENOMIC DNA]</scope>
</reference>
<protein>
    <submittedName>
        <fullName evidence="2">Uncharacterized protein</fullName>
    </submittedName>
</protein>
<name>A0A1F8BKA5_9BACT</name>
<dbReference type="Proteomes" id="UP000177082">
    <property type="component" value="Unassembled WGS sequence"/>
</dbReference>
<keyword evidence="1" id="KW-0812">Transmembrane</keyword>
<gene>
    <name evidence="2" type="ORF">A2961_02850</name>
</gene>
<organism evidence="2 3">
    <name type="scientific">Candidatus Woesebacteria bacterium RIFCSPLOWO2_01_FULL_39_21</name>
    <dbReference type="NCBI Taxonomy" id="1802519"/>
    <lineage>
        <taxon>Bacteria</taxon>
        <taxon>Candidatus Woeseibacteriota</taxon>
    </lineage>
</organism>
<keyword evidence="1" id="KW-1133">Transmembrane helix</keyword>
<comment type="caution">
    <text evidence="2">The sequence shown here is derived from an EMBL/GenBank/DDBJ whole genome shotgun (WGS) entry which is preliminary data.</text>
</comment>
<dbReference type="EMBL" id="MGHF01000005">
    <property type="protein sequence ID" value="OGM64494.1"/>
    <property type="molecule type" value="Genomic_DNA"/>
</dbReference>
<dbReference type="STRING" id="1802519.A2961_02850"/>
<accession>A0A1F8BKA5</accession>
<feature type="transmembrane region" description="Helical" evidence="1">
    <location>
        <begin position="59"/>
        <end position="79"/>
    </location>
</feature>
<keyword evidence="1" id="KW-0472">Membrane</keyword>
<sequence>MLETPHVAVASAIAAKIPNPLISIPLSFASHFLLERIPHWNPHLMTETKRFGKPTSNSAKVVLLDVALSLFTGFLVATYTSQNSFHYVTILAACLASVLPDIVEGPYFFMKIRTKFIEKWIGFQRSIQNDTTIIPGLLTQFVTYLGAMFVAFN</sequence>
<proteinExistence type="predicted"/>
<evidence type="ECO:0000313" key="3">
    <source>
        <dbReference type="Proteomes" id="UP000177082"/>
    </source>
</evidence>
<dbReference type="AlphaFoldDB" id="A0A1F8BKA5"/>
<evidence type="ECO:0000313" key="2">
    <source>
        <dbReference type="EMBL" id="OGM64494.1"/>
    </source>
</evidence>
<feature type="transmembrane region" description="Helical" evidence="1">
    <location>
        <begin position="131"/>
        <end position="152"/>
    </location>
</feature>
<feature type="transmembrane region" description="Helical" evidence="1">
    <location>
        <begin position="85"/>
        <end position="110"/>
    </location>
</feature>